<name>A0A1L8QPC4_9ENTE</name>
<dbReference type="STRING" id="328396.RU93_GL000851"/>
<organism evidence="2 3">
    <name type="scientific">Enterococcus aquimarinus</name>
    <dbReference type="NCBI Taxonomy" id="328396"/>
    <lineage>
        <taxon>Bacteria</taxon>
        <taxon>Bacillati</taxon>
        <taxon>Bacillota</taxon>
        <taxon>Bacilli</taxon>
        <taxon>Lactobacillales</taxon>
        <taxon>Enterococcaceae</taxon>
        <taxon>Enterococcus</taxon>
    </lineage>
</organism>
<evidence type="ECO:0000313" key="3">
    <source>
        <dbReference type="Proteomes" id="UP000182149"/>
    </source>
</evidence>
<dbReference type="RefSeq" id="WP_245785411.1">
    <property type="nucleotide sequence ID" value="NZ_JXKD01000017.1"/>
</dbReference>
<proteinExistence type="predicted"/>
<dbReference type="EMBL" id="JXKD01000017">
    <property type="protein sequence ID" value="OJG09365.1"/>
    <property type="molecule type" value="Genomic_DNA"/>
</dbReference>
<feature type="domain" description="Amidohydrolase 3" evidence="1">
    <location>
        <begin position="173"/>
        <end position="325"/>
    </location>
</feature>
<dbReference type="NCBIfam" id="NF005312">
    <property type="entry name" value="PRK06846.1"/>
    <property type="match status" value="1"/>
</dbReference>
<evidence type="ECO:0000313" key="2">
    <source>
        <dbReference type="EMBL" id="OJG09365.1"/>
    </source>
</evidence>
<dbReference type="PANTHER" id="PTHR32027">
    <property type="entry name" value="CYTOSINE DEAMINASE"/>
    <property type="match status" value="1"/>
</dbReference>
<dbReference type="Gene3D" id="3.20.20.140">
    <property type="entry name" value="Metal-dependent hydrolases"/>
    <property type="match status" value="1"/>
</dbReference>
<gene>
    <name evidence="2" type="ORF">RU93_GL000851</name>
</gene>
<protein>
    <submittedName>
        <fullName evidence="2">Hydrolase</fullName>
    </submittedName>
</protein>
<dbReference type="InterPro" id="IPR013108">
    <property type="entry name" value="Amidohydro_3"/>
</dbReference>
<keyword evidence="2" id="KW-0378">Hydrolase</keyword>
<dbReference type="InterPro" id="IPR032466">
    <property type="entry name" value="Metal_Hydrolase"/>
</dbReference>
<dbReference type="CDD" id="cd01293">
    <property type="entry name" value="Bact_CD"/>
    <property type="match status" value="1"/>
</dbReference>
<accession>A0A1L8QPC4</accession>
<dbReference type="GO" id="GO:0016814">
    <property type="term" value="F:hydrolase activity, acting on carbon-nitrogen (but not peptide) bonds, in cyclic amidines"/>
    <property type="evidence" value="ECO:0007669"/>
    <property type="project" value="TreeGrafter"/>
</dbReference>
<comment type="caution">
    <text evidence="2">The sequence shown here is derived from an EMBL/GenBank/DDBJ whole genome shotgun (WGS) entry which is preliminary data.</text>
</comment>
<keyword evidence="3" id="KW-1185">Reference proteome</keyword>
<reference evidence="2" key="1">
    <citation type="submission" date="2014-12" db="EMBL/GenBank/DDBJ databases">
        <title>Draft genome sequences of 29 type strains of Enterococci.</title>
        <authorList>
            <person name="Zhong Z."/>
            <person name="Sun Z."/>
            <person name="Liu W."/>
            <person name="Zhang W."/>
            <person name="Zhang H."/>
        </authorList>
    </citation>
    <scope>NUCLEOTIDE SEQUENCE [LARGE SCALE GENOMIC DNA]</scope>
    <source>
        <strain evidence="2">DSM 17690</strain>
    </source>
</reference>
<dbReference type="InterPro" id="IPR011059">
    <property type="entry name" value="Metal-dep_hydrolase_composite"/>
</dbReference>
<dbReference type="Proteomes" id="UP000182149">
    <property type="component" value="Unassembled WGS sequence"/>
</dbReference>
<dbReference type="Gene3D" id="2.30.40.10">
    <property type="entry name" value="Urease, subunit C, domain 1"/>
    <property type="match status" value="1"/>
</dbReference>
<dbReference type="SUPFAM" id="SSF51338">
    <property type="entry name" value="Composite domain of metallo-dependent hydrolases"/>
    <property type="match status" value="1"/>
</dbReference>
<dbReference type="AlphaFoldDB" id="A0A1L8QPC4"/>
<sequence length="411" mass="45701">MKNVRLETGYVYDEAFVTATQTGIFDVLMEAGEFVGIAESIEVNDAVIIDAKEQLLFPSFKEMHTHLDKTYFGGPWKAPVPATDGIFTRFKEEATLLPQQLSVAEERAHHMVQHYLKNGHTFIRTHVNVDPHIGSQHVAIAKRVLAHYDDQLDYEIVAFPQHGLLRNGPEFLAVLEEALQMGVTHIGGVDPAVIDRQSQAVIQLTFDLARKYNIGVDMHLHERNTLGAFEIHRLLDEMERQPFEQNVTVSHAFALADLPPAELESLVKRMAKLKVGVTTTVAMGAGPITLPVKYLFDNGVDVAFGHDSLIDHWSPFGSGDTIQKLNHFVQRFGYIDEWHLGQSLKYATGGLTPLTEEGCMQWPKVGDRANAILVDAVSSAHFIARKCPISTVISKGAIVHQVEMVQKGALR</sequence>
<dbReference type="InterPro" id="IPR052349">
    <property type="entry name" value="Metallo-hydrolase_Enzymes"/>
</dbReference>
<evidence type="ECO:0000259" key="1">
    <source>
        <dbReference type="Pfam" id="PF07969"/>
    </source>
</evidence>
<dbReference type="Pfam" id="PF07969">
    <property type="entry name" value="Amidohydro_3"/>
    <property type="match status" value="1"/>
</dbReference>
<dbReference type="PANTHER" id="PTHR32027:SF9">
    <property type="entry name" value="BLL3847 PROTEIN"/>
    <property type="match status" value="1"/>
</dbReference>
<dbReference type="SUPFAM" id="SSF51556">
    <property type="entry name" value="Metallo-dependent hydrolases"/>
    <property type="match status" value="1"/>
</dbReference>